<feature type="transmembrane region" description="Helical" evidence="1">
    <location>
        <begin position="126"/>
        <end position="147"/>
    </location>
</feature>
<sequence length="155" mass="17183">MKVTCPNCDKSYQLADHLAGRRVKCKTCQHVFVAQAEMAAVAVPAPVSFQAESEPVKAPAGPTTTPREYYDQLPWYRKGHIMSPLVVIGLLMCGYGWIPIVVALWTGPIYHYPKLDASELREWPAWNKYVFAGVLVLVLILTFARLVDGVIHGGT</sequence>
<dbReference type="InterPro" id="IPR011723">
    <property type="entry name" value="Znf/thioredoxin_put"/>
</dbReference>
<dbReference type="NCBIfam" id="TIGR02098">
    <property type="entry name" value="MJ0042_CXXC"/>
    <property type="match status" value="1"/>
</dbReference>
<dbReference type="RefSeq" id="WP_425346648.1">
    <property type="nucleotide sequence ID" value="NZ_JBGUBD010000011.1"/>
</dbReference>
<keyword evidence="1" id="KW-1133">Transmembrane helix</keyword>
<dbReference type="EMBL" id="JBGUBD010000011">
    <property type="protein sequence ID" value="MFA9479725.1"/>
    <property type="molecule type" value="Genomic_DNA"/>
</dbReference>
<dbReference type="Pfam" id="PF13717">
    <property type="entry name" value="Zn_ribbon_4"/>
    <property type="match status" value="1"/>
</dbReference>
<accession>A0ABV4U9F1</accession>
<feature type="transmembrane region" description="Helical" evidence="1">
    <location>
        <begin position="85"/>
        <end position="106"/>
    </location>
</feature>
<protein>
    <submittedName>
        <fullName evidence="3">Zinc-ribbon domain-containing protein</fullName>
    </submittedName>
</protein>
<name>A0ABV4U9F1_9BACT</name>
<keyword evidence="1" id="KW-0812">Transmembrane</keyword>
<evidence type="ECO:0000313" key="3">
    <source>
        <dbReference type="EMBL" id="MFA9479725.1"/>
    </source>
</evidence>
<proteinExistence type="predicted"/>
<evidence type="ECO:0000313" key="4">
    <source>
        <dbReference type="Proteomes" id="UP001575105"/>
    </source>
</evidence>
<keyword evidence="1" id="KW-0472">Membrane</keyword>
<gene>
    <name evidence="3" type="ORF">ACERK3_15670</name>
</gene>
<organism evidence="3 4">
    <name type="scientific">Natronomicrosphaera hydrolytica</name>
    <dbReference type="NCBI Taxonomy" id="3242702"/>
    <lineage>
        <taxon>Bacteria</taxon>
        <taxon>Pseudomonadati</taxon>
        <taxon>Planctomycetota</taxon>
        <taxon>Phycisphaerae</taxon>
        <taxon>Phycisphaerales</taxon>
        <taxon>Phycisphaeraceae</taxon>
        <taxon>Natronomicrosphaera</taxon>
    </lineage>
</organism>
<feature type="domain" description="Zinc finger/thioredoxin putative" evidence="2">
    <location>
        <begin position="1"/>
        <end position="32"/>
    </location>
</feature>
<keyword evidence="4" id="KW-1185">Reference proteome</keyword>
<dbReference type="Proteomes" id="UP001575105">
    <property type="component" value="Unassembled WGS sequence"/>
</dbReference>
<comment type="caution">
    <text evidence="3">The sequence shown here is derived from an EMBL/GenBank/DDBJ whole genome shotgun (WGS) entry which is preliminary data.</text>
</comment>
<reference evidence="3 4" key="1">
    <citation type="submission" date="2024-08" db="EMBL/GenBank/DDBJ databases">
        <title>Whole-genome sequencing of halo(alkali)philic microorganisms from hypersaline lakes.</title>
        <authorList>
            <person name="Sorokin D.Y."/>
            <person name="Merkel A.Y."/>
            <person name="Messina E."/>
            <person name="Yakimov M."/>
        </authorList>
    </citation>
    <scope>NUCLEOTIDE SEQUENCE [LARGE SCALE GENOMIC DNA]</scope>
    <source>
        <strain evidence="3 4">AB-hyl4</strain>
    </source>
</reference>
<evidence type="ECO:0000259" key="2">
    <source>
        <dbReference type="Pfam" id="PF13717"/>
    </source>
</evidence>
<evidence type="ECO:0000256" key="1">
    <source>
        <dbReference type="SAM" id="Phobius"/>
    </source>
</evidence>